<reference evidence="8 9" key="1">
    <citation type="submission" date="2018-11" db="EMBL/GenBank/DDBJ databases">
        <title>Sequencing the genomes of 1000 actinobacteria strains.</title>
        <authorList>
            <person name="Klenk H.-P."/>
        </authorList>
    </citation>
    <scope>NUCLEOTIDE SEQUENCE [LARGE SCALE GENOMIC DNA]</scope>
    <source>
        <strain evidence="8 9">DSM 11294</strain>
    </source>
</reference>
<evidence type="ECO:0000256" key="5">
    <source>
        <dbReference type="PROSITE-ProRule" id="PRU00169"/>
    </source>
</evidence>
<dbReference type="EMBL" id="RKHK01000001">
    <property type="protein sequence ID" value="ROR72053.1"/>
    <property type="molecule type" value="Genomic_DNA"/>
</dbReference>
<dbReference type="PANTHER" id="PTHR43214">
    <property type="entry name" value="TWO-COMPONENT RESPONSE REGULATOR"/>
    <property type="match status" value="1"/>
</dbReference>
<dbReference type="CDD" id="cd06170">
    <property type="entry name" value="LuxR_C_like"/>
    <property type="match status" value="1"/>
</dbReference>
<dbReference type="InterPro" id="IPR039420">
    <property type="entry name" value="WalR-like"/>
</dbReference>
<sequence>MGSNLTTMIRVAIVDDDPLVRRLLTTVLSTDDTEIVAEAGDGDEAVALVHAHRPDVLVMDLRMRRMGGVDAIHALRAQPDPPAVLALTSLGAEEAALDAVRAGAEGFLTKDAGPMEIREAVRDLARGEGSLSPRAARLLMAEVAASSRHESTQRAEHLVRGLTDREREMAVDAAAGRTNSSIAERHYLSEATVKSHLARAMAKLQVENRASLAVVMDRAGFGPS</sequence>
<dbReference type="Pfam" id="PF00072">
    <property type="entry name" value="Response_reg"/>
    <property type="match status" value="1"/>
</dbReference>
<dbReference type="Gene3D" id="3.40.50.2300">
    <property type="match status" value="1"/>
</dbReference>
<evidence type="ECO:0000256" key="3">
    <source>
        <dbReference type="ARBA" id="ARBA00023125"/>
    </source>
</evidence>
<dbReference type="PRINTS" id="PR00038">
    <property type="entry name" value="HTHLUXR"/>
</dbReference>
<dbReference type="PANTHER" id="PTHR43214:SF24">
    <property type="entry name" value="TRANSCRIPTIONAL REGULATORY PROTEIN NARL-RELATED"/>
    <property type="match status" value="1"/>
</dbReference>
<keyword evidence="2" id="KW-0805">Transcription regulation</keyword>
<dbReference type="AlphaFoldDB" id="A0A3N2B9V5"/>
<keyword evidence="1 5" id="KW-0597">Phosphoprotein</keyword>
<feature type="domain" description="Response regulatory" evidence="7">
    <location>
        <begin position="10"/>
        <end position="125"/>
    </location>
</feature>
<feature type="modified residue" description="4-aspartylphosphate" evidence="5">
    <location>
        <position position="60"/>
    </location>
</feature>
<dbReference type="CDD" id="cd17535">
    <property type="entry name" value="REC_NarL-like"/>
    <property type="match status" value="1"/>
</dbReference>
<evidence type="ECO:0000313" key="8">
    <source>
        <dbReference type="EMBL" id="ROR72053.1"/>
    </source>
</evidence>
<protein>
    <submittedName>
        <fullName evidence="8">LuxR family two component transcriptional regulator</fullName>
    </submittedName>
</protein>
<feature type="domain" description="HTH luxR-type" evidence="6">
    <location>
        <begin position="155"/>
        <end position="220"/>
    </location>
</feature>
<evidence type="ECO:0000313" key="9">
    <source>
        <dbReference type="Proteomes" id="UP000280668"/>
    </source>
</evidence>
<dbReference type="InterPro" id="IPR011006">
    <property type="entry name" value="CheY-like_superfamily"/>
</dbReference>
<dbReference type="SUPFAM" id="SSF52172">
    <property type="entry name" value="CheY-like"/>
    <property type="match status" value="1"/>
</dbReference>
<dbReference type="InterPro" id="IPR058245">
    <property type="entry name" value="NreC/VraR/RcsB-like_REC"/>
</dbReference>
<dbReference type="GO" id="GO:0003677">
    <property type="term" value="F:DNA binding"/>
    <property type="evidence" value="ECO:0007669"/>
    <property type="project" value="UniProtKB-KW"/>
</dbReference>
<dbReference type="GO" id="GO:0000160">
    <property type="term" value="P:phosphorelay signal transduction system"/>
    <property type="evidence" value="ECO:0007669"/>
    <property type="project" value="InterPro"/>
</dbReference>
<dbReference type="InterPro" id="IPR000792">
    <property type="entry name" value="Tscrpt_reg_LuxR_C"/>
</dbReference>
<dbReference type="SMART" id="SM00421">
    <property type="entry name" value="HTH_LUXR"/>
    <property type="match status" value="1"/>
</dbReference>
<organism evidence="8 9">
    <name type="scientific">Bogoriella caseilytica</name>
    <dbReference type="NCBI Taxonomy" id="56055"/>
    <lineage>
        <taxon>Bacteria</taxon>
        <taxon>Bacillati</taxon>
        <taxon>Actinomycetota</taxon>
        <taxon>Actinomycetes</taxon>
        <taxon>Micrococcales</taxon>
        <taxon>Bogoriellaceae</taxon>
        <taxon>Bogoriella</taxon>
    </lineage>
</organism>
<evidence type="ECO:0000259" key="6">
    <source>
        <dbReference type="PROSITE" id="PS50043"/>
    </source>
</evidence>
<keyword evidence="9" id="KW-1185">Reference proteome</keyword>
<keyword evidence="3" id="KW-0238">DNA-binding</keyword>
<evidence type="ECO:0000256" key="1">
    <source>
        <dbReference type="ARBA" id="ARBA00022553"/>
    </source>
</evidence>
<dbReference type="PROSITE" id="PS50043">
    <property type="entry name" value="HTH_LUXR_2"/>
    <property type="match status" value="1"/>
</dbReference>
<proteinExistence type="predicted"/>
<dbReference type="SMART" id="SM00448">
    <property type="entry name" value="REC"/>
    <property type="match status" value="1"/>
</dbReference>
<dbReference type="PROSITE" id="PS50110">
    <property type="entry name" value="RESPONSE_REGULATORY"/>
    <property type="match status" value="1"/>
</dbReference>
<name>A0A3N2B9V5_9MICO</name>
<keyword evidence="4" id="KW-0804">Transcription</keyword>
<evidence type="ECO:0000259" key="7">
    <source>
        <dbReference type="PROSITE" id="PS50110"/>
    </source>
</evidence>
<evidence type="ECO:0000256" key="4">
    <source>
        <dbReference type="ARBA" id="ARBA00023163"/>
    </source>
</evidence>
<accession>A0A3N2B9V5</accession>
<dbReference type="GO" id="GO:0006355">
    <property type="term" value="P:regulation of DNA-templated transcription"/>
    <property type="evidence" value="ECO:0007669"/>
    <property type="project" value="InterPro"/>
</dbReference>
<gene>
    <name evidence="8" type="ORF">EDD31_0399</name>
</gene>
<evidence type="ECO:0000256" key="2">
    <source>
        <dbReference type="ARBA" id="ARBA00023015"/>
    </source>
</evidence>
<dbReference type="Proteomes" id="UP000280668">
    <property type="component" value="Unassembled WGS sequence"/>
</dbReference>
<dbReference type="Pfam" id="PF00196">
    <property type="entry name" value="GerE"/>
    <property type="match status" value="1"/>
</dbReference>
<dbReference type="InterPro" id="IPR001789">
    <property type="entry name" value="Sig_transdc_resp-reg_receiver"/>
</dbReference>
<comment type="caution">
    <text evidence="8">The sequence shown here is derived from an EMBL/GenBank/DDBJ whole genome shotgun (WGS) entry which is preliminary data.</text>
</comment>